<evidence type="ECO:0000313" key="5">
    <source>
        <dbReference type="EMBL" id="MBM6616871.1"/>
    </source>
</evidence>
<dbReference type="PANTHER" id="PTHR30290">
    <property type="entry name" value="PERIPLASMIC BINDING COMPONENT OF ABC TRANSPORTER"/>
    <property type="match status" value="1"/>
</dbReference>
<evidence type="ECO:0000256" key="2">
    <source>
        <dbReference type="ARBA" id="ARBA00022448"/>
    </source>
</evidence>
<protein>
    <submittedName>
        <fullName evidence="5">ABC transporter substrate-binding protein</fullName>
    </submittedName>
</protein>
<dbReference type="Gene3D" id="3.10.105.10">
    <property type="entry name" value="Dipeptide-binding Protein, Domain 3"/>
    <property type="match status" value="1"/>
</dbReference>
<dbReference type="PANTHER" id="PTHR30290:SF9">
    <property type="entry name" value="OLIGOPEPTIDE-BINDING PROTEIN APPA"/>
    <property type="match status" value="1"/>
</dbReference>
<dbReference type="Pfam" id="PF00496">
    <property type="entry name" value="SBP_bac_5"/>
    <property type="match status" value="1"/>
</dbReference>
<keyword evidence="6" id="KW-1185">Reference proteome</keyword>
<organism evidence="5 6">
    <name type="scientific">Bacillus suaedaesalsae</name>
    <dbReference type="NCBI Taxonomy" id="2810349"/>
    <lineage>
        <taxon>Bacteria</taxon>
        <taxon>Bacillati</taxon>
        <taxon>Bacillota</taxon>
        <taxon>Bacilli</taxon>
        <taxon>Bacillales</taxon>
        <taxon>Bacillaceae</taxon>
        <taxon>Bacillus</taxon>
    </lineage>
</organism>
<accession>A0ABS2DH43</accession>
<proteinExistence type="inferred from homology"/>
<evidence type="ECO:0000256" key="1">
    <source>
        <dbReference type="ARBA" id="ARBA00005695"/>
    </source>
</evidence>
<keyword evidence="3" id="KW-0732">Signal</keyword>
<dbReference type="RefSeq" id="WP_204202329.1">
    <property type="nucleotide sequence ID" value="NZ_JAFELM010000016.1"/>
</dbReference>
<keyword evidence="2" id="KW-0813">Transport</keyword>
<comment type="similarity">
    <text evidence="1">Belongs to the bacterial solute-binding protein 5 family.</text>
</comment>
<comment type="caution">
    <text evidence="5">The sequence shown here is derived from an EMBL/GenBank/DDBJ whole genome shotgun (WGS) entry which is preliminary data.</text>
</comment>
<evidence type="ECO:0000256" key="3">
    <source>
        <dbReference type="ARBA" id="ARBA00022729"/>
    </source>
</evidence>
<dbReference type="EMBL" id="JAFELM010000016">
    <property type="protein sequence ID" value="MBM6616871.1"/>
    <property type="molecule type" value="Genomic_DNA"/>
</dbReference>
<dbReference type="Proteomes" id="UP001518925">
    <property type="component" value="Unassembled WGS sequence"/>
</dbReference>
<dbReference type="Gene3D" id="3.40.190.10">
    <property type="entry name" value="Periplasmic binding protein-like II"/>
    <property type="match status" value="1"/>
</dbReference>
<evidence type="ECO:0000259" key="4">
    <source>
        <dbReference type="Pfam" id="PF00496"/>
    </source>
</evidence>
<feature type="domain" description="Solute-binding protein family 5" evidence="4">
    <location>
        <begin position="26"/>
        <end position="223"/>
    </location>
</feature>
<sequence>MENVQAIIEETPFSSTWITTRELRTKQVVLEANQHYWDKQRGPRLDRLVFRNDLSKQEALEKCMTTEGEVDIVTELTPVEASSVQKSPYAKLVTVQGNKMLIGVFNYFKQDIHFYDRRIREAINFAVDRASIIQNGFGGYADEVPALTPPWAFDFPRELTPRQYEPERARQLLLSANYPKGRTLTVATTKKYENVANIISDNLRVTLGINVHITVILPNDELKWKRVIAEKKLVPAWDILLTDASALFLEVTPAFFHREFFGRSGMYRMSPVNDEFETLFNKMTNTIDYEKQVEASKDIDRYVYKEALGLFLCSPRNLYAVNKHVNFKPYRTSLEFAETSVNDSHWSRR</sequence>
<gene>
    <name evidence="5" type="ORF">JR050_04130</name>
</gene>
<name>A0ABS2DH43_9BACI</name>
<evidence type="ECO:0000313" key="6">
    <source>
        <dbReference type="Proteomes" id="UP001518925"/>
    </source>
</evidence>
<dbReference type="InterPro" id="IPR000914">
    <property type="entry name" value="SBP_5_dom"/>
</dbReference>
<dbReference type="SUPFAM" id="SSF53850">
    <property type="entry name" value="Periplasmic binding protein-like II"/>
    <property type="match status" value="1"/>
</dbReference>
<dbReference type="InterPro" id="IPR039424">
    <property type="entry name" value="SBP_5"/>
</dbReference>
<reference evidence="5 6" key="1">
    <citation type="submission" date="2021-02" db="EMBL/GenBank/DDBJ databases">
        <title>Bacillus sp. RD4P76, an endophyte from a halophyte.</title>
        <authorList>
            <person name="Sun J.-Q."/>
        </authorList>
    </citation>
    <scope>NUCLEOTIDE SEQUENCE [LARGE SCALE GENOMIC DNA]</scope>
    <source>
        <strain evidence="5 6">RD4P76</strain>
    </source>
</reference>